<feature type="region of interest" description="Disordered" evidence="1">
    <location>
        <begin position="545"/>
        <end position="586"/>
    </location>
</feature>
<evidence type="ECO:0000313" key="2">
    <source>
        <dbReference type="EMBL" id="KAL1237702.1"/>
    </source>
</evidence>
<protein>
    <submittedName>
        <fullName evidence="2">Enhancer of polycomb</fullName>
    </submittedName>
</protein>
<dbReference type="InterPro" id="IPR024943">
    <property type="entry name" value="Enhancer_polycomb"/>
</dbReference>
<feature type="region of interest" description="Disordered" evidence="1">
    <location>
        <begin position="695"/>
        <end position="715"/>
    </location>
</feature>
<gene>
    <name evidence="2" type="ORF">TSPI_01860</name>
</gene>
<feature type="region of interest" description="Disordered" evidence="1">
    <location>
        <begin position="619"/>
        <end position="664"/>
    </location>
</feature>
<evidence type="ECO:0000313" key="3">
    <source>
        <dbReference type="Proteomes" id="UP001558632"/>
    </source>
</evidence>
<keyword evidence="3" id="KW-1185">Reference proteome</keyword>
<comment type="caution">
    <text evidence="2">The sequence shown here is derived from an EMBL/GenBank/DDBJ whole genome shotgun (WGS) entry which is preliminary data.</text>
</comment>
<proteinExistence type="predicted"/>
<feature type="compositionally biased region" description="Polar residues" evidence="1">
    <location>
        <begin position="624"/>
        <end position="664"/>
    </location>
</feature>
<reference evidence="2 3" key="1">
    <citation type="submission" date="2024-07" db="EMBL/GenBank/DDBJ databases">
        <title>Enhanced genomic and transcriptomic resources for Trichinella pseudospiralis and T. spiralis underpin the discovery of pronounced molecular differences between stages and species.</title>
        <authorList>
            <person name="Pasi K.K."/>
            <person name="La Rosa G."/>
            <person name="Gomez-Morales M.A."/>
            <person name="Tosini F."/>
            <person name="Sumanam S."/>
            <person name="Young N.D."/>
            <person name="Chang B.C."/>
            <person name="Robin G.B."/>
        </authorList>
    </citation>
    <scope>NUCLEOTIDE SEQUENCE [LARGE SCALE GENOMIC DNA]</scope>
    <source>
        <strain evidence="2">ISS534</strain>
    </source>
</reference>
<dbReference type="Proteomes" id="UP001558632">
    <property type="component" value="Unassembled WGS sequence"/>
</dbReference>
<organism evidence="2 3">
    <name type="scientific">Trichinella spiralis</name>
    <name type="common">Trichina worm</name>
    <dbReference type="NCBI Taxonomy" id="6334"/>
    <lineage>
        <taxon>Eukaryota</taxon>
        <taxon>Metazoa</taxon>
        <taxon>Ecdysozoa</taxon>
        <taxon>Nematoda</taxon>
        <taxon>Enoplea</taxon>
        <taxon>Dorylaimia</taxon>
        <taxon>Trichinellida</taxon>
        <taxon>Trichinellidae</taxon>
        <taxon>Trichinella</taxon>
    </lineage>
</organism>
<sequence>MKPMPLYEENELPKLPSYGANVRPVATMPSSMEKEEEMEVHYQQALTAREDIRDKNVISEVSIPVPRISYDLAIDELYDTYFSFSEAYAGSDKSASRIETYADITMVKYDADAEDNQWLLNTGIQYGINVDILEKVFDILENSSNVTSFSEAQEQVKIDENMLHPLYKYWLYKQCNSSSVPRIRTDQRQNNNTADAYIAFRRRTDKMTTRKHRKNDDLAMCNVLRMIESLKNAGLIISVCAEANRNQLELACARMVLFERRFTMKDWFSRYYKTCQLLARPPPAPVSQRRVSVPVDRSSTRRSNTGPSVAKPPVRPNKIDSRKTLLRRAMNLPKNVDAQNEVKTPVKKTQTRTKAVAENPDGRYAFRPKPGCTYHAPILDEIYRNESPYYSENFTSITNSEQVPDSDDSSSEHEFFHAFLHSKNARHPSGLSYAGMVRRRVARSGRMYMDMIPNNNFKLPFSYIQDPEEGCSSIERYCPESCSPVNGEDGAAKAIALARAKKDSCLSTATAGVLTSNQVDEPSVASAKSPQPQLGQIKIEAVQTTVQQDSDPDNATSSGKEAPSSSVKHLELISSKRKKRRVDSDFSAEKKIDVDKAKILMSMLSTNGFAHPMELCAGTRSKRGQSSNGTESGIRSALRSQRSSSNRGANNFPTSAGINGDNSLRSFSDTDISGKSTIGSVTPLCTLYYPCPKPADGTDGVNPSPGFREAGAQRS</sequence>
<accession>A0ABR3KJK7</accession>
<feature type="region of interest" description="Disordered" evidence="1">
    <location>
        <begin position="282"/>
        <end position="317"/>
    </location>
</feature>
<dbReference type="EMBL" id="JBEUSY010000340">
    <property type="protein sequence ID" value="KAL1237702.1"/>
    <property type="molecule type" value="Genomic_DNA"/>
</dbReference>
<name>A0ABR3KJK7_TRISP</name>
<feature type="compositionally biased region" description="Polar residues" evidence="1">
    <location>
        <begin position="545"/>
        <end position="567"/>
    </location>
</feature>
<dbReference type="PANTHER" id="PTHR14898">
    <property type="entry name" value="ENHANCER OF POLYCOMB"/>
    <property type="match status" value="1"/>
</dbReference>
<evidence type="ECO:0000256" key="1">
    <source>
        <dbReference type="SAM" id="MobiDB-lite"/>
    </source>
</evidence>